<evidence type="ECO:0000313" key="3">
    <source>
        <dbReference type="Proteomes" id="UP000799421"/>
    </source>
</evidence>
<dbReference type="AlphaFoldDB" id="A0A6A7CDW5"/>
<protein>
    <submittedName>
        <fullName evidence="2">Uncharacterized protein</fullName>
    </submittedName>
</protein>
<feature type="compositionally biased region" description="Acidic residues" evidence="1">
    <location>
        <begin position="191"/>
        <end position="208"/>
    </location>
</feature>
<keyword evidence="3" id="KW-1185">Reference proteome</keyword>
<feature type="compositionally biased region" description="Low complexity" evidence="1">
    <location>
        <begin position="209"/>
        <end position="226"/>
    </location>
</feature>
<name>A0A6A7CDW5_9PEZI</name>
<accession>A0A6A7CDW5</accession>
<dbReference type="EMBL" id="MU005957">
    <property type="protein sequence ID" value="KAF2864538.1"/>
    <property type="molecule type" value="Genomic_DNA"/>
</dbReference>
<evidence type="ECO:0000256" key="1">
    <source>
        <dbReference type="SAM" id="MobiDB-lite"/>
    </source>
</evidence>
<feature type="compositionally biased region" description="Acidic residues" evidence="1">
    <location>
        <begin position="149"/>
        <end position="165"/>
    </location>
</feature>
<sequence length="226" mass="24387">MFLALLAPLALAAPINDLDIYLEPVNEKVIPNPANKLCATWTISQSNTTYAAPKCTSWVPGNGVDPIPGEWVVFETEACGIFCDEWTVASACEKDYATCYIKPSCVYGRWDGGINETGAEPAGLVKRVASMLGLGKRTENTTPAKKNEDEDSDEDSDDEGSDDEDEHKKVKRHEAEKVGEDCDENKHDPDSDSDSDSDDSDSDDEEEASPSASSSVVPSASSPARF</sequence>
<organism evidence="2 3">
    <name type="scientific">Piedraia hortae CBS 480.64</name>
    <dbReference type="NCBI Taxonomy" id="1314780"/>
    <lineage>
        <taxon>Eukaryota</taxon>
        <taxon>Fungi</taxon>
        <taxon>Dikarya</taxon>
        <taxon>Ascomycota</taxon>
        <taxon>Pezizomycotina</taxon>
        <taxon>Dothideomycetes</taxon>
        <taxon>Dothideomycetidae</taxon>
        <taxon>Capnodiales</taxon>
        <taxon>Piedraiaceae</taxon>
        <taxon>Piedraia</taxon>
    </lineage>
</organism>
<proteinExistence type="predicted"/>
<gene>
    <name evidence="2" type="ORF">K470DRAFT_254169</name>
</gene>
<feature type="compositionally biased region" description="Basic and acidic residues" evidence="1">
    <location>
        <begin position="173"/>
        <end position="190"/>
    </location>
</feature>
<evidence type="ECO:0000313" key="2">
    <source>
        <dbReference type="EMBL" id="KAF2864538.1"/>
    </source>
</evidence>
<reference evidence="2" key="1">
    <citation type="journal article" date="2020" name="Stud. Mycol.">
        <title>101 Dothideomycetes genomes: a test case for predicting lifestyles and emergence of pathogens.</title>
        <authorList>
            <person name="Haridas S."/>
            <person name="Albert R."/>
            <person name="Binder M."/>
            <person name="Bloem J."/>
            <person name="Labutti K."/>
            <person name="Salamov A."/>
            <person name="Andreopoulos B."/>
            <person name="Baker S."/>
            <person name="Barry K."/>
            <person name="Bills G."/>
            <person name="Bluhm B."/>
            <person name="Cannon C."/>
            <person name="Castanera R."/>
            <person name="Culley D."/>
            <person name="Daum C."/>
            <person name="Ezra D."/>
            <person name="Gonzalez J."/>
            <person name="Henrissat B."/>
            <person name="Kuo A."/>
            <person name="Liang C."/>
            <person name="Lipzen A."/>
            <person name="Lutzoni F."/>
            <person name="Magnuson J."/>
            <person name="Mondo S."/>
            <person name="Nolan M."/>
            <person name="Ohm R."/>
            <person name="Pangilinan J."/>
            <person name="Park H.-J."/>
            <person name="Ramirez L."/>
            <person name="Alfaro M."/>
            <person name="Sun H."/>
            <person name="Tritt A."/>
            <person name="Yoshinaga Y."/>
            <person name="Zwiers L.-H."/>
            <person name="Turgeon B."/>
            <person name="Goodwin S."/>
            <person name="Spatafora J."/>
            <person name="Crous P."/>
            <person name="Grigoriev I."/>
        </authorList>
    </citation>
    <scope>NUCLEOTIDE SEQUENCE</scope>
    <source>
        <strain evidence="2">CBS 480.64</strain>
    </source>
</reference>
<dbReference type="Proteomes" id="UP000799421">
    <property type="component" value="Unassembled WGS sequence"/>
</dbReference>
<feature type="region of interest" description="Disordered" evidence="1">
    <location>
        <begin position="135"/>
        <end position="226"/>
    </location>
</feature>